<dbReference type="InterPro" id="IPR004864">
    <property type="entry name" value="LEA_2"/>
</dbReference>
<dbReference type="PANTHER" id="PTHR31234:SF2">
    <property type="entry name" value="OS05G0199100 PROTEIN"/>
    <property type="match status" value="1"/>
</dbReference>
<evidence type="ECO:0000313" key="9">
    <source>
        <dbReference type="Proteomes" id="UP001497512"/>
    </source>
</evidence>
<comment type="subcellular location">
    <subcellularLocation>
        <location evidence="1">Membrane</location>
        <topology evidence="1">Single-pass membrane protein</topology>
    </subcellularLocation>
</comment>
<evidence type="ECO:0000256" key="4">
    <source>
        <dbReference type="ARBA" id="ARBA00023136"/>
    </source>
</evidence>
<feature type="compositionally biased region" description="Low complexity" evidence="5">
    <location>
        <begin position="39"/>
        <end position="49"/>
    </location>
</feature>
<dbReference type="InterPro" id="IPR044839">
    <property type="entry name" value="NDR1-like"/>
</dbReference>
<evidence type="ECO:0000256" key="5">
    <source>
        <dbReference type="SAM" id="MobiDB-lite"/>
    </source>
</evidence>
<keyword evidence="2 6" id="KW-0812">Transmembrane</keyword>
<organism evidence="8 9">
    <name type="scientific">Sphagnum troendelagicum</name>
    <dbReference type="NCBI Taxonomy" id="128251"/>
    <lineage>
        <taxon>Eukaryota</taxon>
        <taxon>Viridiplantae</taxon>
        <taxon>Streptophyta</taxon>
        <taxon>Embryophyta</taxon>
        <taxon>Bryophyta</taxon>
        <taxon>Sphagnophytina</taxon>
        <taxon>Sphagnopsida</taxon>
        <taxon>Sphagnales</taxon>
        <taxon>Sphagnaceae</taxon>
        <taxon>Sphagnum</taxon>
    </lineage>
</organism>
<sequence length="265" mass="28730">MAAAASNSIYPVDLHDEEATHLPFATKVPRSDMQRQELPTPATYSPAAAADRRKRRIRSGGSRRSASCGGICCCIFSTLCGLLVASILVLGIAALVVWLILRPIRAPQYTVENIQFQSFNLSTPQQQSGILNSDILLTIEANNPNKKIGIIYESITTTVFFDGNELGSGVIPPFYQGHQNITTVTSHLSIVNYALTQSDADSLKTDIDNNSVPLEVRTSVKAKVKIGAFKSFAFWVHVTCNLSFSPPSLSSPNGTVINKSCKVTR</sequence>
<dbReference type="PANTHER" id="PTHR31234">
    <property type="entry name" value="LATE EMBRYOGENESIS ABUNDANT (LEA) HYDROXYPROLINE-RICH GLYCOPROTEIN FAMILY"/>
    <property type="match status" value="1"/>
</dbReference>
<keyword evidence="4 6" id="KW-0472">Membrane</keyword>
<dbReference type="Gene3D" id="2.60.40.1820">
    <property type="match status" value="1"/>
</dbReference>
<evidence type="ECO:0000256" key="2">
    <source>
        <dbReference type="ARBA" id="ARBA00022692"/>
    </source>
</evidence>
<accession>A0ABP0UFD7</accession>
<feature type="region of interest" description="Disordered" evidence="5">
    <location>
        <begin position="32"/>
        <end position="67"/>
    </location>
</feature>
<dbReference type="Proteomes" id="UP001497512">
    <property type="component" value="Chromosome 3"/>
</dbReference>
<protein>
    <recommendedName>
        <fullName evidence="7">Late embryogenesis abundant protein LEA-2 subgroup domain-containing protein</fullName>
    </recommendedName>
</protein>
<evidence type="ECO:0000313" key="8">
    <source>
        <dbReference type="EMBL" id="CAK9220100.1"/>
    </source>
</evidence>
<dbReference type="EMBL" id="OZ019895">
    <property type="protein sequence ID" value="CAK9220100.1"/>
    <property type="molecule type" value="Genomic_DNA"/>
</dbReference>
<keyword evidence="3 6" id="KW-1133">Transmembrane helix</keyword>
<proteinExistence type="predicted"/>
<evidence type="ECO:0000256" key="3">
    <source>
        <dbReference type="ARBA" id="ARBA00022989"/>
    </source>
</evidence>
<dbReference type="SUPFAM" id="SSF117070">
    <property type="entry name" value="LEA14-like"/>
    <property type="match status" value="1"/>
</dbReference>
<reference evidence="8" key="1">
    <citation type="submission" date="2024-02" db="EMBL/GenBank/DDBJ databases">
        <authorList>
            <consortium name="ELIXIR-Norway"/>
            <consortium name="Elixir Norway"/>
        </authorList>
    </citation>
    <scope>NUCLEOTIDE SEQUENCE</scope>
</reference>
<feature type="domain" description="Late embryogenesis abundant protein LEA-2 subgroup" evidence="7">
    <location>
        <begin position="139"/>
        <end position="240"/>
    </location>
</feature>
<evidence type="ECO:0000256" key="1">
    <source>
        <dbReference type="ARBA" id="ARBA00004167"/>
    </source>
</evidence>
<evidence type="ECO:0000259" key="7">
    <source>
        <dbReference type="Pfam" id="PF03168"/>
    </source>
</evidence>
<keyword evidence="9" id="KW-1185">Reference proteome</keyword>
<evidence type="ECO:0000256" key="6">
    <source>
        <dbReference type="SAM" id="Phobius"/>
    </source>
</evidence>
<dbReference type="Pfam" id="PF03168">
    <property type="entry name" value="LEA_2"/>
    <property type="match status" value="1"/>
</dbReference>
<gene>
    <name evidence="8" type="ORF">CSSPTR1EN2_LOCUS15169</name>
</gene>
<feature type="transmembrane region" description="Helical" evidence="6">
    <location>
        <begin position="68"/>
        <end position="101"/>
    </location>
</feature>
<name>A0ABP0UFD7_9BRYO</name>